<dbReference type="InterPro" id="IPR002616">
    <property type="entry name" value="tRNA_ribo_trans-like"/>
</dbReference>
<dbReference type="Gene3D" id="3.20.20.105">
    <property type="entry name" value="Queuine tRNA-ribosyltransferase-like"/>
    <property type="match status" value="1"/>
</dbReference>
<evidence type="ECO:0000256" key="3">
    <source>
        <dbReference type="ARBA" id="ARBA00022694"/>
    </source>
</evidence>
<dbReference type="InterPro" id="IPR050076">
    <property type="entry name" value="ArchSynthase1/Queuine_TRR"/>
</dbReference>
<evidence type="ECO:0000259" key="4">
    <source>
        <dbReference type="Pfam" id="PF01702"/>
    </source>
</evidence>
<dbReference type="SUPFAM" id="SSF51713">
    <property type="entry name" value="tRNA-guanine transglycosylase"/>
    <property type="match status" value="1"/>
</dbReference>
<dbReference type="InterPro" id="IPR036511">
    <property type="entry name" value="TGT-like_sf"/>
</dbReference>
<dbReference type="PANTHER" id="PTHR46499:SF1">
    <property type="entry name" value="QUEUINE TRNA-RIBOSYLTRANSFERASE"/>
    <property type="match status" value="1"/>
</dbReference>
<dbReference type="InterPro" id="IPR004803">
    <property type="entry name" value="TGT"/>
</dbReference>
<evidence type="ECO:0000256" key="2">
    <source>
        <dbReference type="ARBA" id="ARBA00022679"/>
    </source>
</evidence>
<dbReference type="Pfam" id="PF01702">
    <property type="entry name" value="TGT"/>
    <property type="match status" value="1"/>
</dbReference>
<dbReference type="EMBL" id="UINC01000985">
    <property type="protein sequence ID" value="SUZ66488.1"/>
    <property type="molecule type" value="Genomic_DNA"/>
</dbReference>
<evidence type="ECO:0000256" key="1">
    <source>
        <dbReference type="ARBA" id="ARBA00022676"/>
    </source>
</evidence>
<protein>
    <recommendedName>
        <fullName evidence="4">tRNA-guanine(15) transglycosylase-like domain-containing protein</fullName>
    </recommendedName>
</protein>
<dbReference type="FunFam" id="3.20.20.105:FF:000001">
    <property type="entry name" value="Queuine tRNA-ribosyltransferase"/>
    <property type="match status" value="1"/>
</dbReference>
<evidence type="ECO:0000313" key="5">
    <source>
        <dbReference type="EMBL" id="SUZ66488.1"/>
    </source>
</evidence>
<dbReference type="GO" id="GO:0005829">
    <property type="term" value="C:cytosol"/>
    <property type="evidence" value="ECO:0007669"/>
    <property type="project" value="TreeGrafter"/>
</dbReference>
<sequence>MIQFELEANDSNSRAGVLQTPHGTIYTPSFMPVGTLGTVKAMTSGEIKELGAEIILGNTYHLHLRPGDELVRKMGGLHQFMNWDGPILTDSGGFQIFSLAKLLELNEEGVFFRSHLDGIQKTLTPEISIAIQQNLGSTIMMCLDQCLKLPASRQEIECSIALTANWAQRSKEASVNGSGVSGEQALFGIVQGGGELDLREQSLEQMLEIGFDGYAIGGLSVGETKEEMYSVVHHISPRMPTEKPRYLMGVGDPEDLLEGIEAGVDMFDCVMPTRNARNGSLFTSRGKISIKQSRYKEDPAALDPDCACSTCKNYSRAYLRHLFKSNEILGMRLNTFHNLFFYLSLVKQAREAIKGKRYLKFKKAFLQKYQSGIEGD</sequence>
<accession>A0A381PJ83</accession>
<dbReference type="GO" id="GO:0008479">
    <property type="term" value="F:tRNA-guanosine(34) queuine transglycosylase activity"/>
    <property type="evidence" value="ECO:0007669"/>
    <property type="project" value="InterPro"/>
</dbReference>
<organism evidence="5">
    <name type="scientific">marine metagenome</name>
    <dbReference type="NCBI Taxonomy" id="408172"/>
    <lineage>
        <taxon>unclassified sequences</taxon>
        <taxon>metagenomes</taxon>
        <taxon>ecological metagenomes</taxon>
    </lineage>
</organism>
<name>A0A381PJ83_9ZZZZ</name>
<dbReference type="NCBIfam" id="TIGR00449">
    <property type="entry name" value="tgt_general"/>
    <property type="match status" value="1"/>
</dbReference>
<keyword evidence="2" id="KW-0808">Transferase</keyword>
<dbReference type="AlphaFoldDB" id="A0A381PJ83"/>
<reference evidence="5" key="1">
    <citation type="submission" date="2018-05" db="EMBL/GenBank/DDBJ databases">
        <authorList>
            <person name="Lanie J.A."/>
            <person name="Ng W.-L."/>
            <person name="Kazmierczak K.M."/>
            <person name="Andrzejewski T.M."/>
            <person name="Davidsen T.M."/>
            <person name="Wayne K.J."/>
            <person name="Tettelin H."/>
            <person name="Glass J.I."/>
            <person name="Rusch D."/>
            <person name="Podicherti R."/>
            <person name="Tsui H.-C.T."/>
            <person name="Winkler M.E."/>
        </authorList>
    </citation>
    <scope>NUCLEOTIDE SEQUENCE</scope>
</reference>
<proteinExistence type="inferred from homology"/>
<gene>
    <name evidence="5" type="ORF">METZ01_LOCUS19342</name>
</gene>
<feature type="domain" description="tRNA-guanine(15) transglycosylase-like" evidence="4">
    <location>
        <begin position="12"/>
        <end position="370"/>
    </location>
</feature>
<dbReference type="NCBIfam" id="TIGR00430">
    <property type="entry name" value="Q_tRNA_tgt"/>
    <property type="match status" value="1"/>
</dbReference>
<keyword evidence="1" id="KW-0328">Glycosyltransferase</keyword>
<dbReference type="HAMAP" id="MF_00168">
    <property type="entry name" value="Q_tRNA_Tgt"/>
    <property type="match status" value="1"/>
</dbReference>
<keyword evidence="3" id="KW-0819">tRNA processing</keyword>
<dbReference type="GO" id="GO:0008616">
    <property type="term" value="P:tRNA queuosine(34) biosynthetic process"/>
    <property type="evidence" value="ECO:0007669"/>
    <property type="project" value="TreeGrafter"/>
</dbReference>
<dbReference type="PANTHER" id="PTHR46499">
    <property type="entry name" value="QUEUINE TRNA-RIBOSYLTRANSFERASE"/>
    <property type="match status" value="1"/>
</dbReference>